<keyword evidence="3" id="KW-1185">Reference proteome</keyword>
<dbReference type="EMBL" id="VXIV02003443">
    <property type="protein sequence ID" value="KAF6017004.1"/>
    <property type="molecule type" value="Genomic_DNA"/>
</dbReference>
<reference evidence="2" key="1">
    <citation type="submission" date="2020-06" db="EMBL/GenBank/DDBJ databases">
        <title>Draft genome of Bugula neritina, a colonial animal packing powerful symbionts and potential medicines.</title>
        <authorList>
            <person name="Rayko M."/>
        </authorList>
    </citation>
    <scope>NUCLEOTIDE SEQUENCE [LARGE SCALE GENOMIC DNA]</scope>
    <source>
        <strain evidence="2">Kwan_BN1</strain>
    </source>
</reference>
<keyword evidence="1" id="KW-0732">Signal</keyword>
<protein>
    <submittedName>
        <fullName evidence="2">Uncharacterized protein</fullName>
    </submittedName>
</protein>
<accession>A0A7J7IUC7</accession>
<evidence type="ECO:0000313" key="3">
    <source>
        <dbReference type="Proteomes" id="UP000593567"/>
    </source>
</evidence>
<comment type="caution">
    <text evidence="2">The sequence shown here is derived from an EMBL/GenBank/DDBJ whole genome shotgun (WGS) entry which is preliminary data.</text>
</comment>
<evidence type="ECO:0000256" key="1">
    <source>
        <dbReference type="SAM" id="SignalP"/>
    </source>
</evidence>
<organism evidence="2 3">
    <name type="scientific">Bugula neritina</name>
    <name type="common">Brown bryozoan</name>
    <name type="synonym">Sertularia neritina</name>
    <dbReference type="NCBI Taxonomy" id="10212"/>
    <lineage>
        <taxon>Eukaryota</taxon>
        <taxon>Metazoa</taxon>
        <taxon>Spiralia</taxon>
        <taxon>Lophotrochozoa</taxon>
        <taxon>Bryozoa</taxon>
        <taxon>Gymnolaemata</taxon>
        <taxon>Cheilostomatida</taxon>
        <taxon>Flustrina</taxon>
        <taxon>Buguloidea</taxon>
        <taxon>Bugulidae</taxon>
        <taxon>Bugula</taxon>
    </lineage>
</organism>
<dbReference type="AlphaFoldDB" id="A0A7J7IUC7"/>
<proteinExistence type="predicted"/>
<evidence type="ECO:0000313" key="2">
    <source>
        <dbReference type="EMBL" id="KAF6017004.1"/>
    </source>
</evidence>
<feature type="chain" id="PRO_5029699346" evidence="1">
    <location>
        <begin position="19"/>
        <end position="209"/>
    </location>
</feature>
<feature type="signal peptide" evidence="1">
    <location>
        <begin position="1"/>
        <end position="18"/>
    </location>
</feature>
<name>A0A7J7IUC7_BUGNE</name>
<dbReference type="Proteomes" id="UP000593567">
    <property type="component" value="Unassembled WGS sequence"/>
</dbReference>
<gene>
    <name evidence="2" type="ORF">EB796_024683</name>
</gene>
<sequence length="209" mass="23493">MGSITPILLICLLPIMLALPTTNLDNVESLASKKEKALSKRSADTQSENHELNIRKLLGDVINSQADNRESWKRYVNSRPLLVKPTKRSPTDFMVTGSYFEKRNDRLLSNDKESTDKLALLLKKLTERVDELKKSGYGTTSQPLSLTTASLAESIAKEKDLLYITLSNINYDIHNLLSLLDKERLSTNSNSGTQGKAILDYYNKLQDTM</sequence>